<keyword evidence="1" id="KW-1133">Transmembrane helix</keyword>
<reference evidence="2" key="1">
    <citation type="journal article" date="2020" name="Stud. Mycol.">
        <title>101 Dothideomycetes genomes: a test case for predicting lifestyles and emergence of pathogens.</title>
        <authorList>
            <person name="Haridas S."/>
            <person name="Albert R."/>
            <person name="Binder M."/>
            <person name="Bloem J."/>
            <person name="Labutti K."/>
            <person name="Salamov A."/>
            <person name="Andreopoulos B."/>
            <person name="Baker S."/>
            <person name="Barry K."/>
            <person name="Bills G."/>
            <person name="Bluhm B."/>
            <person name="Cannon C."/>
            <person name="Castanera R."/>
            <person name="Culley D."/>
            <person name="Daum C."/>
            <person name="Ezra D."/>
            <person name="Gonzalez J."/>
            <person name="Henrissat B."/>
            <person name="Kuo A."/>
            <person name="Liang C."/>
            <person name="Lipzen A."/>
            <person name="Lutzoni F."/>
            <person name="Magnuson J."/>
            <person name="Mondo S."/>
            <person name="Nolan M."/>
            <person name="Ohm R."/>
            <person name="Pangilinan J."/>
            <person name="Park H.-J."/>
            <person name="Ramirez L."/>
            <person name="Alfaro M."/>
            <person name="Sun H."/>
            <person name="Tritt A."/>
            <person name="Yoshinaga Y."/>
            <person name="Zwiers L.-H."/>
            <person name="Turgeon B."/>
            <person name="Goodwin S."/>
            <person name="Spatafora J."/>
            <person name="Crous P."/>
            <person name="Grigoriev I."/>
        </authorList>
    </citation>
    <scope>NUCLEOTIDE SEQUENCE</scope>
    <source>
        <strain evidence="2">CBS 480.64</strain>
    </source>
</reference>
<dbReference type="EMBL" id="MU006057">
    <property type="protein sequence ID" value="KAF2857225.1"/>
    <property type="molecule type" value="Genomic_DNA"/>
</dbReference>
<evidence type="ECO:0000313" key="3">
    <source>
        <dbReference type="Proteomes" id="UP000799421"/>
    </source>
</evidence>
<proteinExistence type="predicted"/>
<organism evidence="2 3">
    <name type="scientific">Piedraia hortae CBS 480.64</name>
    <dbReference type="NCBI Taxonomy" id="1314780"/>
    <lineage>
        <taxon>Eukaryota</taxon>
        <taxon>Fungi</taxon>
        <taxon>Dikarya</taxon>
        <taxon>Ascomycota</taxon>
        <taxon>Pezizomycotina</taxon>
        <taxon>Dothideomycetes</taxon>
        <taxon>Dothideomycetidae</taxon>
        <taxon>Capnodiales</taxon>
        <taxon>Piedraiaceae</taxon>
        <taxon>Piedraia</taxon>
    </lineage>
</organism>
<keyword evidence="1" id="KW-0472">Membrane</keyword>
<evidence type="ECO:0000256" key="1">
    <source>
        <dbReference type="SAM" id="Phobius"/>
    </source>
</evidence>
<dbReference type="Proteomes" id="UP000799421">
    <property type="component" value="Unassembled WGS sequence"/>
</dbReference>
<name>A0A6A7BR36_9PEZI</name>
<accession>A0A6A7BR36</accession>
<keyword evidence="1" id="KW-0812">Transmembrane</keyword>
<keyword evidence="3" id="KW-1185">Reference proteome</keyword>
<dbReference type="OrthoDB" id="5353310at2759"/>
<dbReference type="AlphaFoldDB" id="A0A6A7BR36"/>
<evidence type="ECO:0000313" key="2">
    <source>
        <dbReference type="EMBL" id="KAF2857225.1"/>
    </source>
</evidence>
<gene>
    <name evidence="2" type="ORF">K470DRAFT_273462</name>
</gene>
<feature type="transmembrane region" description="Helical" evidence="1">
    <location>
        <begin position="50"/>
        <end position="74"/>
    </location>
</feature>
<sequence>MSGVRDPAFWKRFSLAVHRFEEDEEKGPKGERDSQTWLAKQRRKKSRRRYVCPLFWLTLFLFIAALIALIIVILRSGVVGRLPWGIGQVLDPPKGSAAAENSQ</sequence>
<protein>
    <submittedName>
        <fullName evidence="2">Uncharacterized protein</fullName>
    </submittedName>
</protein>